<gene>
    <name evidence="4" type="ORF">B0H63DRAFT_107264</name>
</gene>
<dbReference type="AlphaFoldDB" id="A0AAE0NYJ3"/>
<keyword evidence="1" id="KW-0507">mRNA processing</keyword>
<feature type="compositionally biased region" description="Pro residues" evidence="2">
    <location>
        <begin position="26"/>
        <end position="48"/>
    </location>
</feature>
<dbReference type="SMART" id="SM00311">
    <property type="entry name" value="PWI"/>
    <property type="match status" value="1"/>
</dbReference>
<evidence type="ECO:0000256" key="1">
    <source>
        <dbReference type="ARBA" id="ARBA00022664"/>
    </source>
</evidence>
<feature type="compositionally biased region" description="Pro residues" evidence="2">
    <location>
        <begin position="63"/>
        <end position="73"/>
    </location>
</feature>
<dbReference type="EMBL" id="JAULSW010000002">
    <property type="protein sequence ID" value="KAK3390102.1"/>
    <property type="molecule type" value="Genomic_DNA"/>
</dbReference>
<feature type="region of interest" description="Disordered" evidence="2">
    <location>
        <begin position="26"/>
        <end position="73"/>
    </location>
</feature>
<dbReference type="GO" id="GO:0003729">
    <property type="term" value="F:mRNA binding"/>
    <property type="evidence" value="ECO:0007669"/>
    <property type="project" value="TreeGrafter"/>
</dbReference>
<organism evidence="4 5">
    <name type="scientific">Podospora didyma</name>
    <dbReference type="NCBI Taxonomy" id="330526"/>
    <lineage>
        <taxon>Eukaryota</taxon>
        <taxon>Fungi</taxon>
        <taxon>Dikarya</taxon>
        <taxon>Ascomycota</taxon>
        <taxon>Pezizomycotina</taxon>
        <taxon>Sordariomycetes</taxon>
        <taxon>Sordariomycetidae</taxon>
        <taxon>Sordariales</taxon>
        <taxon>Podosporaceae</taxon>
        <taxon>Podospora</taxon>
    </lineage>
</organism>
<feature type="region of interest" description="Disordered" evidence="2">
    <location>
        <begin position="90"/>
        <end position="120"/>
    </location>
</feature>
<dbReference type="Proteomes" id="UP001285441">
    <property type="component" value="Unassembled WGS sequence"/>
</dbReference>
<dbReference type="PROSITE" id="PS51025">
    <property type="entry name" value="PWI"/>
    <property type="match status" value="1"/>
</dbReference>
<name>A0AAE0NYJ3_9PEZI</name>
<dbReference type="PANTHER" id="PTHR18806">
    <property type="entry name" value="RBM25 PROTEIN"/>
    <property type="match status" value="1"/>
</dbReference>
<dbReference type="SUPFAM" id="SSF54928">
    <property type="entry name" value="RNA-binding domain, RBD"/>
    <property type="match status" value="1"/>
</dbReference>
<feature type="compositionally biased region" description="Basic and acidic residues" evidence="2">
    <location>
        <begin position="532"/>
        <end position="556"/>
    </location>
</feature>
<reference evidence="4" key="1">
    <citation type="journal article" date="2023" name="Mol. Phylogenet. Evol.">
        <title>Genome-scale phylogeny and comparative genomics of the fungal order Sordariales.</title>
        <authorList>
            <person name="Hensen N."/>
            <person name="Bonometti L."/>
            <person name="Westerberg I."/>
            <person name="Brannstrom I.O."/>
            <person name="Guillou S."/>
            <person name="Cros-Aarteil S."/>
            <person name="Calhoun S."/>
            <person name="Haridas S."/>
            <person name="Kuo A."/>
            <person name="Mondo S."/>
            <person name="Pangilinan J."/>
            <person name="Riley R."/>
            <person name="LaButti K."/>
            <person name="Andreopoulos B."/>
            <person name="Lipzen A."/>
            <person name="Chen C."/>
            <person name="Yan M."/>
            <person name="Daum C."/>
            <person name="Ng V."/>
            <person name="Clum A."/>
            <person name="Steindorff A."/>
            <person name="Ohm R.A."/>
            <person name="Martin F."/>
            <person name="Silar P."/>
            <person name="Natvig D.O."/>
            <person name="Lalanne C."/>
            <person name="Gautier V."/>
            <person name="Ament-Velasquez S.L."/>
            <person name="Kruys A."/>
            <person name="Hutchinson M.I."/>
            <person name="Powell A.J."/>
            <person name="Barry K."/>
            <person name="Miller A.N."/>
            <person name="Grigoriev I.V."/>
            <person name="Debuchy R."/>
            <person name="Gladieux P."/>
            <person name="Hiltunen Thoren M."/>
            <person name="Johannesson H."/>
        </authorList>
    </citation>
    <scope>NUCLEOTIDE SEQUENCE</scope>
    <source>
        <strain evidence="4">CBS 232.78</strain>
    </source>
</reference>
<evidence type="ECO:0000256" key="2">
    <source>
        <dbReference type="SAM" id="MobiDB-lite"/>
    </source>
</evidence>
<dbReference type="InterPro" id="IPR052768">
    <property type="entry name" value="RBM25"/>
</dbReference>
<dbReference type="InterPro" id="IPR002483">
    <property type="entry name" value="PWI_dom"/>
</dbReference>
<sequence length="756" mass="85058">MAYNNPYGHPYAVPGYMPFPGAPGMPPLPGLGPPPGMSPAPGMAPPPGVQQSNLASQANRPSGLPPSFHPPANLPNINFNAPVIRLGTSAPPLKTGAPAVGDRKDSYTPTGNSRHGLGMDRGLEHSRAQMRENMQSTARPTEDDKKRTIFVHKIPAGVGGDEGIQRLLSTIGRLRRWDSALSHMTDFKGLLFGFAQFEDFESVVFAEQLLRDVMVPSKKQSPSENPPQDEDDSFEGIDKEKLQVAFDDETPNHINEWKEAGRGDDPAFAARLAEAKSALKQFIRDLFYPRVRTGKDAEGDTAMADAANALGENVEVINIPLAQEDELADIPAEMRETVAAEIAAFRDRSNRRDMERLRREEEFEEQERLRNGAPRTSGFASPPSANSNMVPLGPRGIPNAPSGPRGQGRGVEFVNGGAINGHASRILEEDDSDADDEELFRREQAKMEAEMDKLYMEAERKWVNRERQRGNALEREMDREKRDKTLAEQEKVEQMARDKEWKDDQEAQRKNHMYYRDHAAWARNRAAFRAQEAAHDEDDRRAEAEERRKAEADMEQARGMADSFLERQAQEMERKPEIPAAAPQRVTISFGAAAQRAAQRAAPTRRTVAEVEGLLDDEEQDQTTKRRLIPIKFEPITDTKAMSEEDLQQAVRALASEIPVDREGLWSWDVKWDYLEDSVIHEKLRPFVEKKVVEYLGVQEQFLIDIVEEHLRKHKKPAELVETLSEALDEDAEDLVKKLWRMVIFFTESEKRGLPA</sequence>
<dbReference type="PANTHER" id="PTHR18806:SF4">
    <property type="entry name" value="RNA-BINDING PROTEIN 25"/>
    <property type="match status" value="1"/>
</dbReference>
<dbReference type="GO" id="GO:0006397">
    <property type="term" value="P:mRNA processing"/>
    <property type="evidence" value="ECO:0007669"/>
    <property type="project" value="UniProtKB-KW"/>
</dbReference>
<feature type="region of interest" description="Disordered" evidence="2">
    <location>
        <begin position="359"/>
        <end position="387"/>
    </location>
</feature>
<keyword evidence="5" id="KW-1185">Reference proteome</keyword>
<dbReference type="InterPro" id="IPR036483">
    <property type="entry name" value="PWI_dom_sf"/>
</dbReference>
<dbReference type="GO" id="GO:0005681">
    <property type="term" value="C:spliceosomal complex"/>
    <property type="evidence" value="ECO:0007669"/>
    <property type="project" value="TreeGrafter"/>
</dbReference>
<feature type="region of interest" description="Disordered" evidence="2">
    <location>
        <begin position="530"/>
        <end position="557"/>
    </location>
</feature>
<feature type="compositionally biased region" description="Polar residues" evidence="2">
    <location>
        <begin position="49"/>
        <end position="60"/>
    </location>
</feature>
<evidence type="ECO:0000313" key="4">
    <source>
        <dbReference type="EMBL" id="KAK3390102.1"/>
    </source>
</evidence>
<dbReference type="Pfam" id="PF01480">
    <property type="entry name" value="PWI"/>
    <property type="match status" value="1"/>
</dbReference>
<feature type="domain" description="PWI" evidence="3">
    <location>
        <begin position="663"/>
        <end position="756"/>
    </location>
</feature>
<evidence type="ECO:0000259" key="3">
    <source>
        <dbReference type="PROSITE" id="PS51025"/>
    </source>
</evidence>
<reference evidence="4" key="2">
    <citation type="submission" date="2023-06" db="EMBL/GenBank/DDBJ databases">
        <authorList>
            <consortium name="Lawrence Berkeley National Laboratory"/>
            <person name="Haridas S."/>
            <person name="Hensen N."/>
            <person name="Bonometti L."/>
            <person name="Westerberg I."/>
            <person name="Brannstrom I.O."/>
            <person name="Guillou S."/>
            <person name="Cros-Aarteil S."/>
            <person name="Calhoun S."/>
            <person name="Kuo A."/>
            <person name="Mondo S."/>
            <person name="Pangilinan J."/>
            <person name="Riley R."/>
            <person name="LaButti K."/>
            <person name="Andreopoulos B."/>
            <person name="Lipzen A."/>
            <person name="Chen C."/>
            <person name="Yanf M."/>
            <person name="Daum C."/>
            <person name="Ng V."/>
            <person name="Clum A."/>
            <person name="Steindorff A."/>
            <person name="Ohm R."/>
            <person name="Martin F."/>
            <person name="Silar P."/>
            <person name="Natvig D."/>
            <person name="Lalanne C."/>
            <person name="Gautier V."/>
            <person name="Ament-velasquez S.L."/>
            <person name="Kruys A."/>
            <person name="Hutchinson M.I."/>
            <person name="Powell A.J."/>
            <person name="Barry K."/>
            <person name="Miller A.N."/>
            <person name="Grigoriev I.V."/>
            <person name="Debuchy R."/>
            <person name="Gladieux P."/>
            <person name="Thoren M.H."/>
            <person name="Johannesson H."/>
        </authorList>
    </citation>
    <scope>NUCLEOTIDE SEQUENCE</scope>
    <source>
        <strain evidence="4">CBS 232.78</strain>
    </source>
</reference>
<feature type="compositionally biased region" description="Basic and acidic residues" evidence="2">
    <location>
        <begin position="359"/>
        <end position="370"/>
    </location>
</feature>
<accession>A0AAE0NYJ3</accession>
<dbReference type="SUPFAM" id="SSF101233">
    <property type="entry name" value="PWI domain"/>
    <property type="match status" value="1"/>
</dbReference>
<protein>
    <recommendedName>
        <fullName evidence="3">PWI domain-containing protein</fullName>
    </recommendedName>
</protein>
<comment type="caution">
    <text evidence="4">The sequence shown here is derived from an EMBL/GenBank/DDBJ whole genome shotgun (WGS) entry which is preliminary data.</text>
</comment>
<feature type="region of interest" description="Disordered" evidence="2">
    <location>
        <begin position="470"/>
        <end position="505"/>
    </location>
</feature>
<dbReference type="Gene3D" id="1.20.1390.10">
    <property type="entry name" value="PWI domain"/>
    <property type="match status" value="1"/>
</dbReference>
<evidence type="ECO:0000313" key="5">
    <source>
        <dbReference type="Proteomes" id="UP001285441"/>
    </source>
</evidence>
<dbReference type="InterPro" id="IPR035979">
    <property type="entry name" value="RBD_domain_sf"/>
</dbReference>
<proteinExistence type="predicted"/>